<reference evidence="6" key="1">
    <citation type="journal article" date="2019" name="Int. J. Syst. Evol. Microbiol.">
        <title>The Global Catalogue of Microorganisms (GCM) 10K type strain sequencing project: providing services to taxonomists for standard genome sequencing and annotation.</title>
        <authorList>
            <consortium name="The Broad Institute Genomics Platform"/>
            <consortium name="The Broad Institute Genome Sequencing Center for Infectious Disease"/>
            <person name="Wu L."/>
            <person name="Ma J."/>
        </authorList>
    </citation>
    <scope>NUCLEOTIDE SEQUENCE [LARGE SCALE GENOMIC DNA]</scope>
    <source>
        <strain evidence="6">KCTC 12708</strain>
    </source>
</reference>
<comment type="caution">
    <text evidence="5">The sequence shown here is derived from an EMBL/GenBank/DDBJ whole genome shotgun (WGS) entry which is preliminary data.</text>
</comment>
<accession>A0ABQ3BRL2</accession>
<keyword evidence="3" id="KW-0106">Calcium</keyword>
<keyword evidence="6" id="KW-1185">Reference proteome</keyword>
<dbReference type="EMBL" id="BMWY01000002">
    <property type="protein sequence ID" value="GGZ51028.1"/>
    <property type="molecule type" value="Genomic_DNA"/>
</dbReference>
<evidence type="ECO:0000313" key="6">
    <source>
        <dbReference type="Proteomes" id="UP000615593"/>
    </source>
</evidence>
<proteinExistence type="predicted"/>
<feature type="domain" description="Glycosyl hydrolase family 92 N-terminal" evidence="4">
    <location>
        <begin position="16"/>
        <end position="134"/>
    </location>
</feature>
<protein>
    <recommendedName>
        <fullName evidence="4">Glycosyl hydrolase family 92 N-terminal domain-containing protein</fullName>
    </recommendedName>
</protein>
<organism evidence="5 6">
    <name type="scientific">Mesonia mobilis</name>
    <dbReference type="NCBI Taxonomy" id="369791"/>
    <lineage>
        <taxon>Bacteria</taxon>
        <taxon>Pseudomonadati</taxon>
        <taxon>Bacteroidota</taxon>
        <taxon>Flavobacteriia</taxon>
        <taxon>Flavobacteriales</taxon>
        <taxon>Flavobacteriaceae</taxon>
        <taxon>Mesonia</taxon>
    </lineage>
</organism>
<comment type="subunit">
    <text evidence="2">Monomer.</text>
</comment>
<dbReference type="PANTHER" id="PTHR12143">
    <property type="entry name" value="PEPTIDE N-GLYCANASE PNGASE -RELATED"/>
    <property type="match status" value="1"/>
</dbReference>
<evidence type="ECO:0000313" key="5">
    <source>
        <dbReference type="EMBL" id="GGZ51028.1"/>
    </source>
</evidence>
<dbReference type="InterPro" id="IPR041371">
    <property type="entry name" value="GH92_N"/>
</dbReference>
<dbReference type="Gene3D" id="2.70.98.10">
    <property type="match status" value="1"/>
</dbReference>
<dbReference type="PANTHER" id="PTHR12143:SF39">
    <property type="entry name" value="SECRETED PROTEIN"/>
    <property type="match status" value="1"/>
</dbReference>
<sequence length="134" mass="14672">MAFVHSQAQEKDLVKFVDPLIGTAKMGHTYPGATAPFGMVQLSPDTDTIPFAVNGKYNPDVYKYCAGYQYDDPTIVGFSHTHFSGTGHSDLGDFLLMPTTGKLQLNPNTASNPDAGYRSRFSHKNENAEAGYYK</sequence>
<evidence type="ECO:0000256" key="3">
    <source>
        <dbReference type="ARBA" id="ARBA00022837"/>
    </source>
</evidence>
<dbReference type="Proteomes" id="UP000615593">
    <property type="component" value="Unassembled WGS sequence"/>
</dbReference>
<dbReference type="Pfam" id="PF17678">
    <property type="entry name" value="Glyco_hydro_92N"/>
    <property type="match status" value="1"/>
</dbReference>
<evidence type="ECO:0000259" key="4">
    <source>
        <dbReference type="Pfam" id="PF17678"/>
    </source>
</evidence>
<comment type="cofactor">
    <cofactor evidence="1">
        <name>Ca(2+)</name>
        <dbReference type="ChEBI" id="CHEBI:29108"/>
    </cofactor>
</comment>
<dbReference type="InterPro" id="IPR014718">
    <property type="entry name" value="GH-type_carb-bd"/>
</dbReference>
<evidence type="ECO:0000256" key="2">
    <source>
        <dbReference type="ARBA" id="ARBA00011245"/>
    </source>
</evidence>
<name>A0ABQ3BRL2_9FLAO</name>
<dbReference type="InterPro" id="IPR050883">
    <property type="entry name" value="PNGase"/>
</dbReference>
<gene>
    <name evidence="5" type="ORF">GCM10008088_11060</name>
</gene>
<evidence type="ECO:0000256" key="1">
    <source>
        <dbReference type="ARBA" id="ARBA00001913"/>
    </source>
</evidence>